<dbReference type="PANTHER" id="PTHR43585">
    <property type="entry name" value="FUMIPYRROLE BIOSYNTHESIS PROTEIN C"/>
    <property type="match status" value="1"/>
</dbReference>
<dbReference type="Gene3D" id="3.30.470.20">
    <property type="entry name" value="ATP-grasp fold, B domain"/>
    <property type="match status" value="1"/>
</dbReference>
<evidence type="ECO:0000313" key="7">
    <source>
        <dbReference type="Proteomes" id="UP000228533"/>
    </source>
</evidence>
<protein>
    <recommendedName>
        <fullName evidence="5">ATP-grasp domain-containing protein</fullName>
    </recommendedName>
</protein>
<comment type="caution">
    <text evidence="6">The sequence shown here is derived from an EMBL/GenBank/DDBJ whole genome shotgun (WGS) entry which is preliminary data.</text>
</comment>
<keyword evidence="2 4" id="KW-0547">Nucleotide-binding</keyword>
<gene>
    <name evidence="6" type="ORF">COT94_02850</name>
</gene>
<dbReference type="InterPro" id="IPR052032">
    <property type="entry name" value="ATP-dep_AA_Ligase"/>
</dbReference>
<evidence type="ECO:0000259" key="5">
    <source>
        <dbReference type="PROSITE" id="PS50975"/>
    </source>
</evidence>
<dbReference type="Pfam" id="PF13535">
    <property type="entry name" value="ATP-grasp_4"/>
    <property type="match status" value="1"/>
</dbReference>
<name>A0A2M6WT21_9BACT</name>
<sequence>MKALVKDVVLFVNTASAESLSSLQKYAKQLGYPIFPAIIFDQDFKTVIDPAIKIKLPCRYNRPASIIKTLKPYQARFLAVVCGKEKSMVDFACLVPHLPALKTPSEEALFCSTNKIAMRQKLESYDANITPKFMDVRDAKKATIQEIITKLNFPIVVKPANLSMSLLVSFVSNETELNTVLRQTFKNIAGIYQENYRREAPSVLVEQFMAGEMYSIDVYIDMCGRIKYCPFVEVKTGRSVGFDDFFGYCLITPALSNKALATAARAVAAQGIKALGLFNTTAHIELMSTANGFKIIEVGARVGGYRHKMYQLSFGVDHALNDILVRIPRPLSLPDKIKGYTAVLDLYAKQEGILKSIVGLNKIKKLKSFVSIKIKKSTGDYCAFAKHGGKSVINIFLFNKNKSTLLADVASLESLVAIKII</sequence>
<dbReference type="GO" id="GO:0005524">
    <property type="term" value="F:ATP binding"/>
    <property type="evidence" value="ECO:0007669"/>
    <property type="project" value="UniProtKB-UniRule"/>
</dbReference>
<dbReference type="SUPFAM" id="SSF56059">
    <property type="entry name" value="Glutathione synthetase ATP-binding domain-like"/>
    <property type="match status" value="1"/>
</dbReference>
<dbReference type="PANTHER" id="PTHR43585:SF2">
    <property type="entry name" value="ATP-GRASP ENZYME FSQD"/>
    <property type="match status" value="1"/>
</dbReference>
<dbReference type="GO" id="GO:0016874">
    <property type="term" value="F:ligase activity"/>
    <property type="evidence" value="ECO:0007669"/>
    <property type="project" value="UniProtKB-KW"/>
</dbReference>
<evidence type="ECO:0000256" key="2">
    <source>
        <dbReference type="ARBA" id="ARBA00022741"/>
    </source>
</evidence>
<organism evidence="6 7">
    <name type="scientific">Candidatus Falkowbacteria bacterium CG10_big_fil_rev_8_21_14_0_10_37_14</name>
    <dbReference type="NCBI Taxonomy" id="1974561"/>
    <lineage>
        <taxon>Bacteria</taxon>
        <taxon>Candidatus Falkowiibacteriota</taxon>
    </lineage>
</organism>
<accession>A0A2M6WT21</accession>
<dbReference type="InterPro" id="IPR011761">
    <property type="entry name" value="ATP-grasp"/>
</dbReference>
<dbReference type="PROSITE" id="PS50975">
    <property type="entry name" value="ATP_GRASP"/>
    <property type="match status" value="1"/>
</dbReference>
<keyword evidence="1" id="KW-0436">Ligase</keyword>
<evidence type="ECO:0000256" key="4">
    <source>
        <dbReference type="PROSITE-ProRule" id="PRU00409"/>
    </source>
</evidence>
<dbReference type="Proteomes" id="UP000228533">
    <property type="component" value="Unassembled WGS sequence"/>
</dbReference>
<dbReference type="EMBL" id="PFAM01000016">
    <property type="protein sequence ID" value="PIT95963.1"/>
    <property type="molecule type" value="Genomic_DNA"/>
</dbReference>
<evidence type="ECO:0000313" key="6">
    <source>
        <dbReference type="EMBL" id="PIT95963.1"/>
    </source>
</evidence>
<dbReference type="AlphaFoldDB" id="A0A2M6WT21"/>
<reference evidence="7" key="1">
    <citation type="submission" date="2017-09" db="EMBL/GenBank/DDBJ databases">
        <title>Depth-based differentiation of microbial function through sediment-hosted aquifers and enrichment of novel symbionts in the deep terrestrial subsurface.</title>
        <authorList>
            <person name="Probst A.J."/>
            <person name="Ladd B."/>
            <person name="Jarett J.K."/>
            <person name="Geller-Mcgrath D.E."/>
            <person name="Sieber C.M.K."/>
            <person name="Emerson J.B."/>
            <person name="Anantharaman K."/>
            <person name="Thomas B.C."/>
            <person name="Malmstrom R."/>
            <person name="Stieglmeier M."/>
            <person name="Klingl A."/>
            <person name="Woyke T."/>
            <person name="Ryan C.M."/>
            <person name="Banfield J.F."/>
        </authorList>
    </citation>
    <scope>NUCLEOTIDE SEQUENCE [LARGE SCALE GENOMIC DNA]</scope>
</reference>
<evidence type="ECO:0000256" key="1">
    <source>
        <dbReference type="ARBA" id="ARBA00022598"/>
    </source>
</evidence>
<proteinExistence type="predicted"/>
<evidence type="ECO:0000256" key="3">
    <source>
        <dbReference type="ARBA" id="ARBA00022840"/>
    </source>
</evidence>
<dbReference type="GO" id="GO:0046872">
    <property type="term" value="F:metal ion binding"/>
    <property type="evidence" value="ECO:0007669"/>
    <property type="project" value="InterPro"/>
</dbReference>
<keyword evidence="3 4" id="KW-0067">ATP-binding</keyword>
<feature type="domain" description="ATP-grasp" evidence="5">
    <location>
        <begin position="120"/>
        <end position="327"/>
    </location>
</feature>